<evidence type="ECO:0000313" key="4">
    <source>
        <dbReference type="Proteomes" id="UP000053872"/>
    </source>
</evidence>
<sequence length="295" mass="32146">MLQELNLGLAAPCSPRELPTCPCRGANRVLETSLEFAVVLVCALNLSSASSAARRLGRRDAGRAGPGCWKKDFAGVGQSGTESCRDALGSGVESRVAGCKIKALRAKTNTYIKTPVRGEEPVFMVTGRREDVAMARREIISAAEHFSMIRASRNKAGTTFGSAPTLPGQVTIRVRVPYRVVGLVVGPKGATIKRIQQQTNTYIITPSRDRDPVFEITGAPGNVERAREEIETHIAVRTGKILEYNNENDFLSSSPDSGMENRYSEAWRVHTLQAALHLSAEQPGLHRRLLRGPRL</sequence>
<dbReference type="AlphaFoldDB" id="A0A2I0LJP7"/>
<dbReference type="SUPFAM" id="SSF54791">
    <property type="entry name" value="Eukaryotic type KH-domain (KH-domain type I)"/>
    <property type="match status" value="2"/>
</dbReference>
<comment type="caution">
    <text evidence="3">The sequence shown here is derived from an EMBL/GenBank/DDBJ whole genome shotgun (WGS) entry which is preliminary data.</text>
</comment>
<feature type="domain" description="K Homology" evidence="2">
    <location>
        <begin position="90"/>
        <end position="144"/>
    </location>
</feature>
<dbReference type="PANTHER" id="PTHR23285">
    <property type="entry name" value="RING FINGER AND KH DOMAIN CONTAINING PROTEIN 1"/>
    <property type="match status" value="1"/>
</dbReference>
<dbReference type="InterPro" id="IPR004088">
    <property type="entry name" value="KH_dom_type_1"/>
</dbReference>
<accession>A0A2I0LJP7</accession>
<dbReference type="STRING" id="8932.A0A2I0LJP7"/>
<dbReference type="PROSITE" id="PS50084">
    <property type="entry name" value="KH_TYPE_1"/>
    <property type="match status" value="1"/>
</dbReference>
<dbReference type="Gene3D" id="3.30.1370.10">
    <property type="entry name" value="K Homology domain, type 1"/>
    <property type="match status" value="2"/>
</dbReference>
<name>A0A2I0LJP7_COLLI</name>
<dbReference type="CDD" id="cd22424">
    <property type="entry name" value="KH-I_MEX3_rpt2"/>
    <property type="match status" value="1"/>
</dbReference>
<evidence type="ECO:0000259" key="2">
    <source>
        <dbReference type="SMART" id="SM00322"/>
    </source>
</evidence>
<dbReference type="SMART" id="SM00322">
    <property type="entry name" value="KH"/>
    <property type="match status" value="2"/>
</dbReference>
<keyword evidence="4" id="KW-1185">Reference proteome</keyword>
<dbReference type="InterPro" id="IPR047226">
    <property type="entry name" value="KH-I_MEX3_rpt2"/>
</dbReference>
<protein>
    <submittedName>
        <fullName evidence="3">Mex-3 RNA binding family member A</fullName>
    </submittedName>
</protein>
<keyword evidence="1" id="KW-0694">RNA-binding</keyword>
<organism evidence="3 4">
    <name type="scientific">Columba livia</name>
    <name type="common">Rock dove</name>
    <dbReference type="NCBI Taxonomy" id="8932"/>
    <lineage>
        <taxon>Eukaryota</taxon>
        <taxon>Metazoa</taxon>
        <taxon>Chordata</taxon>
        <taxon>Craniata</taxon>
        <taxon>Vertebrata</taxon>
        <taxon>Euteleostomi</taxon>
        <taxon>Archelosauria</taxon>
        <taxon>Archosauria</taxon>
        <taxon>Dinosauria</taxon>
        <taxon>Saurischia</taxon>
        <taxon>Theropoda</taxon>
        <taxon>Coelurosauria</taxon>
        <taxon>Aves</taxon>
        <taxon>Neognathae</taxon>
        <taxon>Neoaves</taxon>
        <taxon>Columbimorphae</taxon>
        <taxon>Columbiformes</taxon>
        <taxon>Columbidae</taxon>
        <taxon>Columba</taxon>
    </lineage>
</organism>
<dbReference type="EMBL" id="AKCR02000282">
    <property type="protein sequence ID" value="PKK17674.1"/>
    <property type="molecule type" value="Genomic_DNA"/>
</dbReference>
<dbReference type="FunFam" id="3.30.1370.10:FF:000012">
    <property type="entry name" value="Mex-3 RNA-binding family member D"/>
    <property type="match status" value="1"/>
</dbReference>
<reference evidence="3 4" key="1">
    <citation type="journal article" date="2013" name="Science">
        <title>Genomic diversity and evolution of the head crest in the rock pigeon.</title>
        <authorList>
            <person name="Shapiro M.D."/>
            <person name="Kronenberg Z."/>
            <person name="Li C."/>
            <person name="Domyan E.T."/>
            <person name="Pan H."/>
            <person name="Campbell M."/>
            <person name="Tan H."/>
            <person name="Huff C.D."/>
            <person name="Hu H."/>
            <person name="Vickrey A.I."/>
            <person name="Nielsen S.C."/>
            <person name="Stringham S.A."/>
            <person name="Hu H."/>
            <person name="Willerslev E."/>
            <person name="Gilbert M.T."/>
            <person name="Yandell M."/>
            <person name="Zhang G."/>
            <person name="Wang J."/>
        </authorList>
    </citation>
    <scope>NUCLEOTIDE SEQUENCE [LARGE SCALE GENOMIC DNA]</scope>
    <source>
        <tissue evidence="3">Blood</tissue>
    </source>
</reference>
<evidence type="ECO:0000313" key="3">
    <source>
        <dbReference type="EMBL" id="PKK17674.1"/>
    </source>
</evidence>
<proteinExistence type="predicted"/>
<evidence type="ECO:0000256" key="1">
    <source>
        <dbReference type="PROSITE-ProRule" id="PRU00117"/>
    </source>
</evidence>
<dbReference type="InterPro" id="IPR004087">
    <property type="entry name" value="KH_dom"/>
</dbReference>
<dbReference type="InterPro" id="IPR036612">
    <property type="entry name" value="KH_dom_type_1_sf"/>
</dbReference>
<feature type="domain" description="K Homology" evidence="2">
    <location>
        <begin position="168"/>
        <end position="235"/>
    </location>
</feature>
<dbReference type="InterPro" id="IPR047227">
    <property type="entry name" value="MEX3"/>
</dbReference>
<dbReference type="PANTHER" id="PTHR23285:SF2">
    <property type="entry name" value="RNA-BINDING PROTEIN MEX3A"/>
    <property type="match status" value="1"/>
</dbReference>
<dbReference type="GO" id="GO:0003723">
    <property type="term" value="F:RNA binding"/>
    <property type="evidence" value="ECO:0007669"/>
    <property type="project" value="UniProtKB-UniRule"/>
</dbReference>
<dbReference type="Pfam" id="PF00013">
    <property type="entry name" value="KH_1"/>
    <property type="match status" value="2"/>
</dbReference>
<gene>
    <name evidence="3" type="primary">MEX3A</name>
    <name evidence="3" type="ORF">A306_00014227</name>
</gene>
<dbReference type="Proteomes" id="UP000053872">
    <property type="component" value="Unassembled WGS sequence"/>
</dbReference>
<dbReference type="InParanoid" id="A0A2I0LJP7"/>